<comment type="caution">
    <text evidence="5">The sequence shown here is derived from an EMBL/GenBank/DDBJ whole genome shotgun (WGS) entry which is preliminary data.</text>
</comment>
<dbReference type="PANTHER" id="PTHR42535:SF2">
    <property type="entry name" value="CHROMOSOME UNDETERMINED SCAFFOLD_146, WHOLE GENOME SHOTGUN SEQUENCE"/>
    <property type="match status" value="1"/>
</dbReference>
<organism evidence="5 6">
    <name type="scientific">Neiella holothuriorum</name>
    <dbReference type="NCBI Taxonomy" id="2870530"/>
    <lineage>
        <taxon>Bacteria</taxon>
        <taxon>Pseudomonadati</taxon>
        <taxon>Pseudomonadota</taxon>
        <taxon>Gammaproteobacteria</taxon>
        <taxon>Alteromonadales</taxon>
        <taxon>Echinimonadaceae</taxon>
        <taxon>Neiella</taxon>
    </lineage>
</organism>
<dbReference type="Pfam" id="PF13287">
    <property type="entry name" value="Fn3_assoc"/>
    <property type="match status" value="1"/>
</dbReference>
<keyword evidence="2" id="KW-1015">Disulfide bond</keyword>
<feature type="domain" description="LamG-like jellyroll fold" evidence="4">
    <location>
        <begin position="717"/>
        <end position="843"/>
    </location>
</feature>
<dbReference type="InterPro" id="IPR006558">
    <property type="entry name" value="LamG-like"/>
</dbReference>
<dbReference type="RefSeq" id="WP_220104955.1">
    <property type="nucleotide sequence ID" value="NZ_JAHZSS010000021.1"/>
</dbReference>
<evidence type="ECO:0000256" key="2">
    <source>
        <dbReference type="ARBA" id="ARBA00023157"/>
    </source>
</evidence>
<dbReference type="InterPro" id="IPR013320">
    <property type="entry name" value="ConA-like_dom_sf"/>
</dbReference>
<evidence type="ECO:0000313" key="5">
    <source>
        <dbReference type="EMBL" id="MBW8192334.1"/>
    </source>
</evidence>
<dbReference type="PANTHER" id="PTHR42535">
    <property type="entry name" value="OOKINETE PROTEIN, PUTATIVE-RELATED"/>
    <property type="match status" value="1"/>
</dbReference>
<feature type="domain" description="LamG-like jellyroll fold" evidence="4">
    <location>
        <begin position="391"/>
        <end position="512"/>
    </location>
</feature>
<gene>
    <name evidence="5" type="ORF">K0504_14950</name>
</gene>
<dbReference type="SUPFAM" id="SSF49899">
    <property type="entry name" value="Concanavalin A-like lectins/glucanases"/>
    <property type="match status" value="3"/>
</dbReference>
<evidence type="ECO:0000256" key="3">
    <source>
        <dbReference type="SAM" id="SignalP"/>
    </source>
</evidence>
<keyword evidence="1 3" id="KW-0732">Signal</keyword>
<dbReference type="Gene3D" id="2.60.120.200">
    <property type="match status" value="3"/>
</dbReference>
<dbReference type="Pfam" id="PF13385">
    <property type="entry name" value="Laminin_G_3"/>
    <property type="match status" value="3"/>
</dbReference>
<evidence type="ECO:0000259" key="4">
    <source>
        <dbReference type="SMART" id="SM00560"/>
    </source>
</evidence>
<reference evidence="5" key="1">
    <citation type="submission" date="2021-07" db="EMBL/GenBank/DDBJ databases">
        <title>Neiella marina sp. nov., isolated from the intestinal content of sea cucumber Apostichopus japonicus.</title>
        <authorList>
            <person name="Bai X."/>
        </authorList>
    </citation>
    <scope>NUCLEOTIDE SEQUENCE</scope>
    <source>
        <strain evidence="5">126</strain>
    </source>
</reference>
<dbReference type="PROSITE" id="PS51257">
    <property type="entry name" value="PROKAR_LIPOPROTEIN"/>
    <property type="match status" value="1"/>
</dbReference>
<keyword evidence="6" id="KW-1185">Reference proteome</keyword>
<proteinExistence type="predicted"/>
<name>A0ABS7EJ18_9GAMM</name>
<dbReference type="SMART" id="SM00560">
    <property type="entry name" value="LamGL"/>
    <property type="match status" value="3"/>
</dbReference>
<dbReference type="InterPro" id="IPR026876">
    <property type="entry name" value="Fn3_assoc_repeat"/>
</dbReference>
<evidence type="ECO:0000313" key="6">
    <source>
        <dbReference type="Proteomes" id="UP001166251"/>
    </source>
</evidence>
<feature type="chain" id="PRO_5046819078" evidence="3">
    <location>
        <begin position="24"/>
        <end position="853"/>
    </location>
</feature>
<protein>
    <submittedName>
        <fullName evidence="5">Chitobiase/beta-hexosaminidase C-terminal domain-containing protein</fullName>
    </submittedName>
</protein>
<sequence>MTIEFRTFCLFALLAPLSLSCGATPPPIGYWSFDELSANQALNEASDMHAGTVSGAQSVEGKQGQALYFDGIDDRVTVPDHPGLRFTANQSFTLAAWVKSDTPYSGWQGIVNKSREQAPWYGLWLSPSGNWIFGTSNFSGGAADTSWHHIALVQQGSSQTRDIYIDGVLTATDNATNGNGTGDLIFGAASGVSESFQGALDEVQLYDVALSNEQILALVNLDNTDDSGDSEEPPVTFSDPEFTYPSGLYVTYVQVELTTTGTTYYTLDGSEPDTGSLLYAEAFVIDEQQFDGGQATVKARSYGDDNEMSDVVTVEYDLTASFPQLHPNPYTAPWPFDFVKQDLRYWSFDNDIVLPANGPSLVDGKFGKALSFDGVDDALVLDPIPTWWLGYNYTISLWVKADGDQQGWAGIVTQSREQAPWLGLWISPDGKWVFGGDNLHGNQVTPGWHHIALVNTENTRQLYVDGTLQAESEPLPQTGSGQLIFGGAGGVSEYFKGLIDDVRIYKGGVTADEVMQLATVSPPLTRQAIDTSLTLEIPNDTDIFYDQAIDPWNGGFELLNLADKKGYQYPTTPMTWSDPGIPLDFSLTGESLESCCDGSAYVLLKRVAQDQLTLITRDIFGQLSEPSRVTVYFDHEFPPVSEGRIGSWLFDQDPASRYSDVPGKVTDEVAGQHTGQVSAEPYSLAWRLNTHSGVEFDGATTYIEIPDSSELRFSTNDSFSLSVWFKPKQIENGWQGVVTKSRDLGNWWGLWLSPNGELVFGAQQGHLTTSPALADEWQHVVVMQDGSAGKRYLYHNGELAGSGSAKDGSGTGDLVIAGTKGVAEFFDGAIDDVQLYGRTLTNDEIYRLAERAP</sequence>
<evidence type="ECO:0000256" key="1">
    <source>
        <dbReference type="ARBA" id="ARBA00022729"/>
    </source>
</evidence>
<dbReference type="Proteomes" id="UP001166251">
    <property type="component" value="Unassembled WGS sequence"/>
</dbReference>
<feature type="domain" description="LamG-like jellyroll fold" evidence="4">
    <location>
        <begin position="90"/>
        <end position="213"/>
    </location>
</feature>
<feature type="signal peptide" evidence="3">
    <location>
        <begin position="1"/>
        <end position="23"/>
    </location>
</feature>
<dbReference type="EMBL" id="JAHZSS010000021">
    <property type="protein sequence ID" value="MBW8192334.1"/>
    <property type="molecule type" value="Genomic_DNA"/>
</dbReference>
<accession>A0ABS7EJ18</accession>